<feature type="compositionally biased region" description="Basic and acidic residues" evidence="4">
    <location>
        <begin position="223"/>
        <end position="239"/>
    </location>
</feature>
<comment type="caution">
    <text evidence="5">The sequence shown here is derived from an EMBL/GenBank/DDBJ whole genome shotgun (WGS) entry which is preliminary data.</text>
</comment>
<feature type="repeat" description="Filamin" evidence="3">
    <location>
        <begin position="1218"/>
        <end position="1317"/>
    </location>
</feature>
<feature type="compositionally biased region" description="Basic and acidic residues" evidence="4">
    <location>
        <begin position="39"/>
        <end position="58"/>
    </location>
</feature>
<feature type="repeat" description="Filamin" evidence="3">
    <location>
        <begin position="1596"/>
        <end position="1698"/>
    </location>
</feature>
<feature type="compositionally biased region" description="Basic and acidic residues" evidence="4">
    <location>
        <begin position="298"/>
        <end position="307"/>
    </location>
</feature>
<feature type="repeat" description="Filamin" evidence="3">
    <location>
        <begin position="2148"/>
        <end position="2242"/>
    </location>
</feature>
<feature type="region of interest" description="Disordered" evidence="4">
    <location>
        <begin position="200"/>
        <end position="264"/>
    </location>
</feature>
<feature type="repeat" description="Filamin" evidence="3">
    <location>
        <begin position="1402"/>
        <end position="1498"/>
    </location>
</feature>
<feature type="compositionally biased region" description="Pro residues" evidence="4">
    <location>
        <begin position="2696"/>
        <end position="2723"/>
    </location>
</feature>
<feature type="compositionally biased region" description="Polar residues" evidence="4">
    <location>
        <begin position="15"/>
        <end position="25"/>
    </location>
</feature>
<evidence type="ECO:0000256" key="1">
    <source>
        <dbReference type="ARBA" id="ARBA00009238"/>
    </source>
</evidence>
<dbReference type="SMART" id="SM00557">
    <property type="entry name" value="IG_FLMN"/>
    <property type="match status" value="18"/>
</dbReference>
<feature type="repeat" description="Filamin" evidence="3">
    <location>
        <begin position="977"/>
        <end position="1076"/>
    </location>
</feature>
<feature type="repeat" description="Filamin" evidence="3">
    <location>
        <begin position="1784"/>
        <end position="1878"/>
    </location>
</feature>
<dbReference type="PANTHER" id="PTHR38537:SF16">
    <property type="entry name" value="CALPONIN-HOMOLOGY (CH) DOMAIN-CONTAINING PROTEIN"/>
    <property type="match status" value="1"/>
</dbReference>
<name>A0A0B2VGF4_TOXCA</name>
<feature type="compositionally biased region" description="Polar residues" evidence="4">
    <location>
        <begin position="65"/>
        <end position="79"/>
    </location>
</feature>
<evidence type="ECO:0000313" key="6">
    <source>
        <dbReference type="Proteomes" id="UP000031036"/>
    </source>
</evidence>
<feature type="compositionally biased region" description="Pro residues" evidence="4">
    <location>
        <begin position="390"/>
        <end position="406"/>
    </location>
</feature>
<feature type="compositionally biased region" description="Basic and acidic residues" evidence="4">
    <location>
        <begin position="536"/>
        <end position="577"/>
    </location>
</feature>
<feature type="compositionally biased region" description="Polar residues" evidence="4">
    <location>
        <begin position="146"/>
        <end position="161"/>
    </location>
</feature>
<feature type="compositionally biased region" description="Basic and acidic residues" evidence="4">
    <location>
        <begin position="627"/>
        <end position="647"/>
    </location>
</feature>
<evidence type="ECO:0000313" key="5">
    <source>
        <dbReference type="EMBL" id="KHN80522.1"/>
    </source>
</evidence>
<evidence type="ECO:0000256" key="2">
    <source>
        <dbReference type="ARBA" id="ARBA00022737"/>
    </source>
</evidence>
<feature type="repeat" description="Filamin" evidence="3">
    <location>
        <begin position="2370"/>
        <end position="2464"/>
    </location>
</feature>
<dbReference type="GO" id="GO:0051015">
    <property type="term" value="F:actin filament binding"/>
    <property type="evidence" value="ECO:0007669"/>
    <property type="project" value="InterPro"/>
</dbReference>
<feature type="compositionally biased region" description="Polar residues" evidence="4">
    <location>
        <begin position="241"/>
        <end position="252"/>
    </location>
</feature>
<feature type="compositionally biased region" description="Basic and acidic residues" evidence="4">
    <location>
        <begin position="94"/>
        <end position="121"/>
    </location>
</feature>
<feature type="compositionally biased region" description="Basic and acidic residues" evidence="4">
    <location>
        <begin position="1181"/>
        <end position="1210"/>
    </location>
</feature>
<dbReference type="InterPro" id="IPR017868">
    <property type="entry name" value="Filamin/ABP280_repeat-like"/>
</dbReference>
<feature type="repeat" description="Filamin" evidence="3">
    <location>
        <begin position="1702"/>
        <end position="1787"/>
    </location>
</feature>
<feature type="repeat" description="Filamin" evidence="3">
    <location>
        <begin position="2466"/>
        <end position="2559"/>
    </location>
</feature>
<reference evidence="5 6" key="1">
    <citation type="submission" date="2014-11" db="EMBL/GenBank/DDBJ databases">
        <title>Genetic blueprint of the zoonotic pathogen Toxocara canis.</title>
        <authorList>
            <person name="Zhu X.-Q."/>
            <person name="Korhonen P.K."/>
            <person name="Cai H."/>
            <person name="Young N.D."/>
            <person name="Nejsum P."/>
            <person name="von Samson-Himmelstjerna G."/>
            <person name="Boag P.R."/>
            <person name="Tan P."/>
            <person name="Li Q."/>
            <person name="Min J."/>
            <person name="Yang Y."/>
            <person name="Wang X."/>
            <person name="Fang X."/>
            <person name="Hall R.S."/>
            <person name="Hofmann A."/>
            <person name="Sternberg P.W."/>
            <person name="Jex A.R."/>
            <person name="Gasser R.B."/>
        </authorList>
    </citation>
    <scope>NUCLEOTIDE SEQUENCE [LARGE SCALE GENOMIC DNA]</scope>
    <source>
        <strain evidence="5">PN_DK_2014</strain>
    </source>
</reference>
<feature type="repeat" description="Filamin" evidence="3">
    <location>
        <begin position="756"/>
        <end position="834"/>
    </location>
</feature>
<feature type="repeat" description="Filamin" evidence="3">
    <location>
        <begin position="1888"/>
        <end position="1967"/>
    </location>
</feature>
<feature type="repeat" description="Filamin" evidence="3">
    <location>
        <begin position="1965"/>
        <end position="2059"/>
    </location>
</feature>
<evidence type="ECO:0000256" key="4">
    <source>
        <dbReference type="SAM" id="MobiDB-lite"/>
    </source>
</evidence>
<dbReference type="PROSITE" id="PS50194">
    <property type="entry name" value="FILAMIN_REPEAT"/>
    <property type="match status" value="19"/>
</dbReference>
<organism evidence="5 6">
    <name type="scientific">Toxocara canis</name>
    <name type="common">Canine roundworm</name>
    <dbReference type="NCBI Taxonomy" id="6265"/>
    <lineage>
        <taxon>Eukaryota</taxon>
        <taxon>Metazoa</taxon>
        <taxon>Ecdysozoa</taxon>
        <taxon>Nematoda</taxon>
        <taxon>Chromadorea</taxon>
        <taxon>Rhabditida</taxon>
        <taxon>Spirurina</taxon>
        <taxon>Ascaridomorpha</taxon>
        <taxon>Ascaridoidea</taxon>
        <taxon>Toxocaridae</taxon>
        <taxon>Toxocara</taxon>
    </lineage>
</organism>
<dbReference type="InterPro" id="IPR014756">
    <property type="entry name" value="Ig_E-set"/>
</dbReference>
<feature type="region of interest" description="Disordered" evidence="4">
    <location>
        <begin position="298"/>
        <end position="654"/>
    </location>
</feature>
<dbReference type="InterPro" id="IPR013783">
    <property type="entry name" value="Ig-like_fold"/>
</dbReference>
<dbReference type="FunFam" id="2.60.40.10:FF:001145">
    <property type="entry name" value="Jitterbug, isoform I"/>
    <property type="match status" value="1"/>
</dbReference>
<feature type="compositionally biased region" description="Basic and acidic residues" evidence="4">
    <location>
        <begin position="940"/>
        <end position="969"/>
    </location>
</feature>
<feature type="compositionally biased region" description="Low complexity" evidence="4">
    <location>
        <begin position="80"/>
        <end position="93"/>
    </location>
</feature>
<feature type="repeat" description="Filamin" evidence="3">
    <location>
        <begin position="2240"/>
        <end position="2341"/>
    </location>
</feature>
<feature type="compositionally biased region" description="Basic and acidic residues" evidence="4">
    <location>
        <begin position="318"/>
        <end position="328"/>
    </location>
</feature>
<feature type="compositionally biased region" description="Basic residues" evidence="4">
    <location>
        <begin position="1216"/>
        <end position="1229"/>
    </location>
</feature>
<feature type="region of interest" description="Disordered" evidence="4">
    <location>
        <begin position="1"/>
        <end position="161"/>
    </location>
</feature>
<dbReference type="Proteomes" id="UP000031036">
    <property type="component" value="Unassembled WGS sequence"/>
</dbReference>
<feature type="repeat" description="Filamin" evidence="3">
    <location>
        <begin position="2057"/>
        <end position="2150"/>
    </location>
</feature>
<dbReference type="OMA" id="PMVCPVR"/>
<feature type="region of interest" description="Disordered" evidence="4">
    <location>
        <begin position="1177"/>
        <end position="1239"/>
    </location>
</feature>
<dbReference type="EMBL" id="JPKZ01001734">
    <property type="protein sequence ID" value="KHN80522.1"/>
    <property type="molecule type" value="Genomic_DNA"/>
</dbReference>
<keyword evidence="6" id="KW-1185">Reference proteome</keyword>
<feature type="compositionally biased region" description="Basic and acidic residues" evidence="4">
    <location>
        <begin position="378"/>
        <end position="389"/>
    </location>
</feature>
<feature type="repeat" description="Filamin" evidence="3">
    <location>
        <begin position="1509"/>
        <end position="1587"/>
    </location>
</feature>
<dbReference type="GO" id="GO:0030036">
    <property type="term" value="P:actin cytoskeleton organization"/>
    <property type="evidence" value="ECO:0007669"/>
    <property type="project" value="InterPro"/>
</dbReference>
<dbReference type="InterPro" id="IPR001298">
    <property type="entry name" value="Filamin/ABP280_rpt"/>
</dbReference>
<gene>
    <name evidence="5" type="primary">Flna</name>
    <name evidence="5" type="ORF">Tcan_10129</name>
</gene>
<feature type="region of interest" description="Disordered" evidence="4">
    <location>
        <begin position="717"/>
        <end position="738"/>
    </location>
</feature>
<feature type="repeat" description="Filamin" evidence="3">
    <location>
        <begin position="1086"/>
        <end position="1168"/>
    </location>
</feature>
<dbReference type="STRING" id="6265.A0A0B2VGF4"/>
<keyword evidence="2" id="KW-0677">Repeat</keyword>
<dbReference type="OrthoDB" id="18740at2759"/>
<feature type="repeat" description="Filamin" evidence="3">
    <location>
        <begin position="2560"/>
        <end position="2656"/>
    </location>
</feature>
<feature type="compositionally biased region" description="Basic residues" evidence="4">
    <location>
        <begin position="975"/>
        <end position="988"/>
    </location>
</feature>
<feature type="compositionally biased region" description="Low complexity" evidence="4">
    <location>
        <begin position="365"/>
        <end position="376"/>
    </location>
</feature>
<evidence type="ECO:0000256" key="3">
    <source>
        <dbReference type="PROSITE-ProRule" id="PRU00087"/>
    </source>
</evidence>
<feature type="repeat" description="Filamin" evidence="3">
    <location>
        <begin position="1327"/>
        <end position="1404"/>
    </location>
</feature>
<dbReference type="Pfam" id="PF00630">
    <property type="entry name" value="Filamin"/>
    <property type="match status" value="16"/>
</dbReference>
<sequence length="2750" mass="304354">MFSVYKSGALARSGEQGTRSPTSPTLIRHLRQKSSDQLTPEHPRSPTLLRKIEPKGDSRYALSSRWESSGRQSTSPRPWTSSLTQLTTQSPTTDSDRERMTGSLERPKKVERYGTSTREDDMSPLSERAGSGLGYTVAQYGGEPPQTVSSRTYTDNGRGTVTSTFTSETRYSAVSPVRTFEYSKGTLSSVADDGRAIMPTTYSETRVQKSPRPSPRAIVETSIARDQEDSKVPTKKPQDVEYTSSSFVTDSRSYGVGPSRVTETSVARDVPITLKGGPIRTDEAPPLRYFGDEVKEEKRVKEEERGGSDVGMITTTYEKFRSPSRENIRNGGRIDSTSSYTSSTFDPAKISTMGLSRPSADLKDSAYTAASYGTSADGRAKPVNEDYDRFPPPPPPPPPLPPPLNEPPITVLERIEELPTEPKNWNEYAEREMREREKRAEAEAYRREREYRSQAEGFDEQEARRQVEKRAERDEYRREQSQARDRWGVSSEKGRKSEKQIERDAYLRDEGRKSESSVRRHLEKEAEEDAYQRGLLRTDWRSREDEREREQRDEKEAYRREMERRREYEKSVEKESYGPEGRVGWEYENSAEAEARRRDQLMRASKSEGYRVEHDEPSFLRTQSEFDAEKDRPPDPRSHYTPERRVIGETPVGTLARDEEIEMLALSEASQRTAEYMRVKEEDDKIFERHGLAESSETDRETLETMKGDLPAVQTLEKEEQLPHSQPLTPSEPKDQKGFDFGKSKFTSKHEVVKRGKDVDVKLESLKLSKDDQIRIVVIPPARNNGDRLEIEPKVKKSRHTYEISFKPTEVGTHKVMAYVNGIVHPMSPFPIRVYDASEIIVGEIPPQSAINDTVEFTVDAGRAGFGNLEMAIKDSNDTIIPSHVAQLESGTAKFLVTFNPTSVGMHTVNITFNKEVLKNSPFEVNIVEAKTTIETSTPEGKKKDAKKEKEEKKKEEKEKARREKEEKQMASSLKRSKAKDSKKKKQHAEKTTSVTKIPSLSRVGKRAQIFVAVAGDEMLDVAVLDPMKNSIDSEIMEHEPGVKRVEFTPTLVGDHEIDIKYGGVDVQGSPFTCRAYDPAKIIVANIPNGVVDKAVHFVVDAGRAGFGNLEMAIKDSNDTIIPSHVAQLESGTAKFLVTFNPTSVGMHTVNITFNKEVLKNSPFEVNIVEAKTTIETSTPEGKKKDAKKEKEEKKKEEKEKARREKEEKQMASSLKRSKAKDSKKKKQHAEKTTSVTKIPSLSRVGKRAQIFVAVAGDEMLDVAVLDPMKNSIDSEIMEHEPGVKRVEFTPTLVGDHEIDIKYGGVDVQGSPFTCRAYDPAKIIVANIPNGVVDKAVHFVVDASEAGVGNLEVAVNEGRIPSMAQSLGQHRYDISFVPREQVEHTISVRFNNEPVPGSPFVCRMISPKSITASGSGLERIPVGQVAEFYVTVEGDRGAIPKVHIIDSQGDELPVKVTQSEREPHKFLVHYTPKCVGNHQVEVTYDGEPITGSPFTSKAFDATCARLTRVDEAQVGRPCAFTIDAAHAGAGNMEIIVSVENRNVPNFVQAEGQAKFKVSFTPQEAKEHIISVRFNGQPIPGSPMSCPVAAKPSQPVSETADALPLRTSSKTAQQQIRLVGDLSTGQVGQVKGFSIDTAGRSADCNVLVTDPKGNRLDVQFEKVLNGYHIQFTPRIPGEHDVEIELDGRRLGVGPFVMNVSGEPKVSRLPSIVITGKKLNFELDTGRAGKGDVHVEVKDRNGRTIPVQTELDGRGIVQASCRLHDVGRHSVEVFVDGKQCGERQYVNAVDASLGAVLINEIERARIGESTRVTLHVQNGLGKHLAVAVTDPEGTQVPVSLQSVSKEVFEVEFIPKTEGDHELAVKIADEHINGSPFKVGVLDLSAVRVIGLKNDRVGVEQIFNVDWSNSGGVEATVRVTRDGLELPCTVKKVKPGLHVCSFTPKRAGLHLVDVMIDDVLLPECPYDCIINDAGSVRARGDALTRAQRGKTARFEVSLWNAGRGELDVLIADSRGTPLPVRCYKQQDDSYWVEFTPEHIGMHKIEITFADIPIAGSPFKCEVVDPKKVLIKGIFEPFIVRQPATITVDRENAGNGELTIEITDPIGQHLPVEVMKSASGEDQVSFLPVKLGQYKINAALSGFQVHGMPQTLLVEEQAKPMIYGVAVERAVEVDQPTSVVFDAKKLKGGLKVEVRGPKKSKVRHTANKRADGTTEILFTPNEVGHYTIDVEFNSRPIAGSPFDVEVVDPRKVLVNDEAADESGVFHLAVQQSNILDVDATVAGSGKLRAEVRDWEGKMVAGSEVESIGYGKYRVTFNPPVAGKYNIYLYWSEIAVQSAYPLHAIADTEQQPSTSRSVPVTTVQEGVRERSLDEEEMADHLRVVLRGEGLTRAACKEQSEFIVDGSDTSREGRITCSLIGQKADVPVRLTHLGNNVYKAVYTPLISGTYELQVLWDGRHVRGSPFRVQVESHASAAELIHVDTNTLKIGIINDDVKTVIDTRRAGPGQLSAQCMGPSKLAYCELYDHRDGTYTLSVRPSEVGKHTLVVKYSDEHVPGSPFVINVSHPPDASKVRVFGPGIEHGILSTFKSNFIVETKGAGAGQLTVRVRGPKGAFNVEMQREKKQERTIHCKYEPREPGDYQVEVKWHGEHVPGSPFLVMIVDTEQELQRFLRGDAPSPQPATPFIPPGWIGAPPPPLFLGGPPPPVGPRPPFPGAHPALPPPPPHGPHGPLVPYGPPLPHTMRSGGRSRFANGY</sequence>
<dbReference type="Gene3D" id="2.60.40.10">
    <property type="entry name" value="Immunoglobulins"/>
    <property type="match status" value="19"/>
</dbReference>
<feature type="compositionally biased region" description="Basic and acidic residues" evidence="4">
    <location>
        <begin position="593"/>
        <end position="618"/>
    </location>
</feature>
<dbReference type="PANTHER" id="PTHR38537">
    <property type="entry name" value="JITTERBUG, ISOFORM N"/>
    <property type="match status" value="1"/>
</dbReference>
<feature type="region of interest" description="Disordered" evidence="4">
    <location>
        <begin position="2696"/>
        <end position="2750"/>
    </location>
</feature>
<proteinExistence type="inferred from homology"/>
<feature type="region of interest" description="Disordered" evidence="4">
    <location>
        <begin position="936"/>
        <end position="998"/>
    </location>
</feature>
<dbReference type="SUPFAM" id="SSF81296">
    <property type="entry name" value="E set domains"/>
    <property type="match status" value="19"/>
</dbReference>
<feature type="repeat" description="Filamin" evidence="3">
    <location>
        <begin position="832"/>
        <end position="927"/>
    </location>
</feature>
<feature type="compositionally biased region" description="Basic and acidic residues" evidence="4">
    <location>
        <begin position="461"/>
        <end position="524"/>
    </location>
</feature>
<protein>
    <submittedName>
        <fullName evidence="5">Filamin-A</fullName>
    </submittedName>
</protein>
<comment type="similarity">
    <text evidence="1">Belongs to the filamin family.</text>
</comment>
<dbReference type="InterPro" id="IPR044801">
    <property type="entry name" value="Filamin"/>
</dbReference>
<accession>A0A0B2VGF4</accession>
<feature type="compositionally biased region" description="Basic and acidic residues" evidence="4">
    <location>
        <begin position="428"/>
        <end position="453"/>
    </location>
</feature>